<dbReference type="Proteomes" id="UP000518681">
    <property type="component" value="Unassembled WGS sequence"/>
</dbReference>
<protein>
    <submittedName>
        <fullName evidence="3">Copper chaperone CopZ</fullName>
    </submittedName>
    <submittedName>
        <fullName evidence="2">Heavy-metal-associated domain protein</fullName>
    </submittedName>
</protein>
<feature type="domain" description="HMA" evidence="1">
    <location>
        <begin position="6"/>
        <end position="72"/>
    </location>
</feature>
<evidence type="ECO:0000313" key="2">
    <source>
        <dbReference type="EMBL" id="AJZ56428.1"/>
    </source>
</evidence>
<accession>A0AAW3V4X6</accession>
<reference evidence="3 5" key="2">
    <citation type="submission" date="2020-08" db="EMBL/GenBank/DDBJ databases">
        <title>Genomic Encyclopedia of Type Strains, Phase IV (KMG-V): Genome sequencing to study the core and pangenomes of soil and plant-associated prokaryotes.</title>
        <authorList>
            <person name="Whitman W."/>
        </authorList>
    </citation>
    <scope>NUCLEOTIDE SEQUENCE [LARGE SCALE GENOMIC DNA]</scope>
    <source>
        <strain evidence="3 5">SEMIA 4013</strain>
    </source>
</reference>
<dbReference type="PROSITE" id="PS50846">
    <property type="entry name" value="HMA_2"/>
    <property type="match status" value="1"/>
</dbReference>
<dbReference type="GeneID" id="66513461"/>
<dbReference type="Gene3D" id="3.30.70.100">
    <property type="match status" value="1"/>
</dbReference>
<geneLocation type="plasmid" evidence="2 4">
    <name>pBIL</name>
</geneLocation>
<dbReference type="SUPFAM" id="SSF55008">
    <property type="entry name" value="HMA, heavy metal-associated domain"/>
    <property type="match status" value="1"/>
</dbReference>
<dbReference type="EMBL" id="CP010024">
    <property type="protein sequence ID" value="AJZ56428.1"/>
    <property type="molecule type" value="Genomic_DNA"/>
</dbReference>
<evidence type="ECO:0000259" key="1">
    <source>
        <dbReference type="PROSITE" id="PS50846"/>
    </source>
</evidence>
<dbReference type="EMBL" id="JACIIK010000011">
    <property type="protein sequence ID" value="MBB6204951.1"/>
    <property type="molecule type" value="Genomic_DNA"/>
</dbReference>
<sequence>MTHRIDFTVTGDEKSHCSGCETRIHFALQRMSGVQDVTVKAQTQRIAVTFNPARVTGEQVQERLKHIGFDVGVSP</sequence>
<evidence type="ECO:0000313" key="4">
    <source>
        <dbReference type="Proteomes" id="UP000032614"/>
    </source>
</evidence>
<dbReference type="RefSeq" id="WP_028197073.1">
    <property type="nucleotide sequence ID" value="NZ_CADFGE010000013.1"/>
</dbReference>
<proteinExistence type="predicted"/>
<keyword evidence="2" id="KW-0614">Plasmid</keyword>
<evidence type="ECO:0000313" key="3">
    <source>
        <dbReference type="EMBL" id="MBB6204951.1"/>
    </source>
</evidence>
<name>A0AAW3V4X6_9BURK</name>
<evidence type="ECO:0000313" key="5">
    <source>
        <dbReference type="Proteomes" id="UP000518681"/>
    </source>
</evidence>
<dbReference type="Pfam" id="PF00403">
    <property type="entry name" value="HMA"/>
    <property type="match status" value="1"/>
</dbReference>
<organism evidence="3 5">
    <name type="scientific">Paraburkholderia fungorum</name>
    <dbReference type="NCBI Taxonomy" id="134537"/>
    <lineage>
        <taxon>Bacteria</taxon>
        <taxon>Pseudomonadati</taxon>
        <taxon>Pseudomonadota</taxon>
        <taxon>Betaproteobacteria</taxon>
        <taxon>Burkholderiales</taxon>
        <taxon>Burkholderiaceae</taxon>
        <taxon>Paraburkholderia</taxon>
    </lineage>
</organism>
<reference evidence="2 4" key="1">
    <citation type="journal article" date="2015" name="Genome Announc.">
        <title>Complete genome sequences for 59 burkholderia isolates, both pathogenic and near neighbor.</title>
        <authorList>
            <person name="Johnson S.L."/>
            <person name="Bishop-Lilly K.A."/>
            <person name="Ladner J.T."/>
            <person name="Daligault H.E."/>
            <person name="Davenport K.W."/>
            <person name="Jaissle J."/>
            <person name="Frey K.G."/>
            <person name="Koroleva G.I."/>
            <person name="Bruce D.C."/>
            <person name="Coyne S.R."/>
            <person name="Broomall S.M."/>
            <person name="Li P.E."/>
            <person name="Teshima H."/>
            <person name="Gibbons H.S."/>
            <person name="Palacios G.F."/>
            <person name="Rosenzweig C.N."/>
            <person name="Redden C.L."/>
            <person name="Xu Y."/>
            <person name="Minogue T.D."/>
            <person name="Chain P.S."/>
        </authorList>
    </citation>
    <scope>NUCLEOTIDE SEQUENCE [LARGE SCALE GENOMIC DNA]</scope>
    <source>
        <strain evidence="2 4">ATCC BAA-463</strain>
        <plasmid evidence="2 4">pBIL</plasmid>
    </source>
</reference>
<dbReference type="CDD" id="cd00371">
    <property type="entry name" value="HMA"/>
    <property type="match status" value="1"/>
</dbReference>
<dbReference type="InterPro" id="IPR036163">
    <property type="entry name" value="HMA_dom_sf"/>
</dbReference>
<dbReference type="Proteomes" id="UP000032614">
    <property type="component" value="Plasmid pBIL"/>
</dbReference>
<dbReference type="AlphaFoldDB" id="A0AAW3V4X6"/>
<dbReference type="KEGG" id="bfn:OI25_8280"/>
<dbReference type="GO" id="GO:0046872">
    <property type="term" value="F:metal ion binding"/>
    <property type="evidence" value="ECO:0007669"/>
    <property type="project" value="InterPro"/>
</dbReference>
<dbReference type="InterPro" id="IPR006121">
    <property type="entry name" value="HMA_dom"/>
</dbReference>
<gene>
    <name evidence="3" type="ORF">GGD69_005845</name>
    <name evidence="2" type="ORF">OI25_8280</name>
</gene>